<organism evidence="1 2">
    <name type="scientific">Hirundo rustica rustica</name>
    <dbReference type="NCBI Taxonomy" id="333673"/>
    <lineage>
        <taxon>Eukaryota</taxon>
        <taxon>Metazoa</taxon>
        <taxon>Chordata</taxon>
        <taxon>Craniata</taxon>
        <taxon>Vertebrata</taxon>
        <taxon>Euteleostomi</taxon>
        <taxon>Archelosauria</taxon>
        <taxon>Archosauria</taxon>
        <taxon>Dinosauria</taxon>
        <taxon>Saurischia</taxon>
        <taxon>Theropoda</taxon>
        <taxon>Coelurosauria</taxon>
        <taxon>Aves</taxon>
        <taxon>Neognathae</taxon>
        <taxon>Neoaves</taxon>
        <taxon>Telluraves</taxon>
        <taxon>Australaves</taxon>
        <taxon>Passeriformes</taxon>
        <taxon>Sylvioidea</taxon>
        <taxon>Hirundinidae</taxon>
        <taxon>Hirundo</taxon>
    </lineage>
</organism>
<name>A0A3M0L505_HIRRU</name>
<keyword evidence="2" id="KW-1185">Reference proteome</keyword>
<comment type="caution">
    <text evidence="1">The sequence shown here is derived from an EMBL/GenBank/DDBJ whole genome shotgun (WGS) entry which is preliminary data.</text>
</comment>
<dbReference type="OrthoDB" id="10405808at2759"/>
<gene>
    <name evidence="1" type="ORF">DUI87_01430</name>
</gene>
<reference evidence="1 2" key="1">
    <citation type="submission" date="2018-07" db="EMBL/GenBank/DDBJ databases">
        <title>A high quality draft genome assembly of the barn swallow (H. rustica rustica).</title>
        <authorList>
            <person name="Formenti G."/>
            <person name="Chiara M."/>
            <person name="Poveda L."/>
            <person name="Francoijs K.-J."/>
            <person name="Bonisoli-Alquati A."/>
            <person name="Canova L."/>
            <person name="Gianfranceschi L."/>
            <person name="Horner D.S."/>
            <person name="Saino N."/>
        </authorList>
    </citation>
    <scope>NUCLEOTIDE SEQUENCE [LARGE SCALE GENOMIC DNA]</scope>
    <source>
        <strain evidence="1">Chelidonia</strain>
        <tissue evidence="1">Blood</tissue>
    </source>
</reference>
<evidence type="ECO:0000313" key="2">
    <source>
        <dbReference type="Proteomes" id="UP000269221"/>
    </source>
</evidence>
<dbReference type="GO" id="GO:0003676">
    <property type="term" value="F:nucleic acid binding"/>
    <property type="evidence" value="ECO:0007669"/>
    <property type="project" value="InterPro"/>
</dbReference>
<sequence length="81" mass="9258">MPMASDEMHQSRAKVRVWNLVTKQWEGPYDLIALGVGMRVHPQILGYTGYLRSVFVLTCDRKGKIRLIGKLEAVTKMKVIK</sequence>
<proteinExistence type="predicted"/>
<dbReference type="Proteomes" id="UP000269221">
    <property type="component" value="Unassembled WGS sequence"/>
</dbReference>
<protein>
    <submittedName>
        <fullName evidence="1">Uncharacterized protein</fullName>
    </submittedName>
</protein>
<dbReference type="Gene3D" id="2.30.30.10">
    <property type="entry name" value="Integrase, C-terminal domain superfamily, retroviral"/>
    <property type="match status" value="1"/>
</dbReference>
<evidence type="ECO:0000313" key="1">
    <source>
        <dbReference type="EMBL" id="RMC20579.1"/>
    </source>
</evidence>
<dbReference type="EMBL" id="QRBI01000093">
    <property type="protein sequence ID" value="RMC20579.1"/>
    <property type="molecule type" value="Genomic_DNA"/>
</dbReference>
<dbReference type="STRING" id="333673.A0A3M0L505"/>
<dbReference type="InterPro" id="IPR036862">
    <property type="entry name" value="Integrase_C_dom_sf_retrovir"/>
</dbReference>
<accession>A0A3M0L505</accession>
<dbReference type="AlphaFoldDB" id="A0A3M0L505"/>